<dbReference type="EMBL" id="JAVDYI010000001">
    <property type="protein sequence ID" value="MDR7360063.1"/>
    <property type="molecule type" value="Genomic_DNA"/>
</dbReference>
<organism evidence="2 3">
    <name type="scientific">Paeniglutamicibacter sulfureus</name>
    <dbReference type="NCBI Taxonomy" id="43666"/>
    <lineage>
        <taxon>Bacteria</taxon>
        <taxon>Bacillati</taxon>
        <taxon>Actinomycetota</taxon>
        <taxon>Actinomycetes</taxon>
        <taxon>Micrococcales</taxon>
        <taxon>Micrococcaceae</taxon>
        <taxon>Paeniglutamicibacter</taxon>
    </lineage>
</organism>
<evidence type="ECO:0000313" key="3">
    <source>
        <dbReference type="Proteomes" id="UP001183817"/>
    </source>
</evidence>
<keyword evidence="1" id="KW-0472">Membrane</keyword>
<comment type="caution">
    <text evidence="2">The sequence shown here is derived from an EMBL/GenBank/DDBJ whole genome shotgun (WGS) entry which is preliminary data.</text>
</comment>
<proteinExistence type="predicted"/>
<evidence type="ECO:0000313" key="2">
    <source>
        <dbReference type="EMBL" id="MDR7360063.1"/>
    </source>
</evidence>
<accession>A0ABU2BN48</accession>
<protein>
    <submittedName>
        <fullName evidence="2">Uncharacterized protein</fullName>
    </submittedName>
</protein>
<keyword evidence="1" id="KW-0812">Transmembrane</keyword>
<evidence type="ECO:0000256" key="1">
    <source>
        <dbReference type="SAM" id="Phobius"/>
    </source>
</evidence>
<feature type="transmembrane region" description="Helical" evidence="1">
    <location>
        <begin position="12"/>
        <end position="37"/>
    </location>
</feature>
<dbReference type="Proteomes" id="UP001183817">
    <property type="component" value="Unassembled WGS sequence"/>
</dbReference>
<keyword evidence="1" id="KW-1133">Transmembrane helix</keyword>
<keyword evidence="3" id="KW-1185">Reference proteome</keyword>
<name>A0ABU2BN48_9MICC</name>
<sequence length="41" mass="4400">MYNRAYYVTRAAVRLILGTTATGLALVLLHLPAALLVPAMT</sequence>
<reference evidence="2 3" key="1">
    <citation type="submission" date="2023-07" db="EMBL/GenBank/DDBJ databases">
        <title>Sequencing the genomes of 1000 actinobacteria strains.</title>
        <authorList>
            <person name="Klenk H.-P."/>
        </authorList>
    </citation>
    <scope>NUCLEOTIDE SEQUENCE [LARGE SCALE GENOMIC DNA]</scope>
    <source>
        <strain evidence="2 3">DSM 20167</strain>
    </source>
</reference>
<gene>
    <name evidence="2" type="ORF">J2S64_003754</name>
</gene>